<evidence type="ECO:0008006" key="3">
    <source>
        <dbReference type="Google" id="ProtNLM"/>
    </source>
</evidence>
<evidence type="ECO:0000313" key="1">
    <source>
        <dbReference type="EMBL" id="SLM46317.1"/>
    </source>
</evidence>
<dbReference type="InterPro" id="IPR011989">
    <property type="entry name" value="ARM-like"/>
</dbReference>
<dbReference type="RefSeq" id="WP_080885027.1">
    <property type="nucleotide sequence ID" value="NZ_LT828648.1"/>
</dbReference>
<reference evidence="1 2" key="1">
    <citation type="submission" date="2017-03" db="EMBL/GenBank/DDBJ databases">
        <authorList>
            <person name="Afonso C.L."/>
            <person name="Miller P.J."/>
            <person name="Scott M.A."/>
            <person name="Spackman E."/>
            <person name="Goraichik I."/>
            <person name="Dimitrov K.M."/>
            <person name="Suarez D.L."/>
            <person name="Swayne D.E."/>
        </authorList>
    </citation>
    <scope>NUCLEOTIDE SEQUENCE [LARGE SCALE GENOMIC DNA]</scope>
    <source>
        <strain evidence="1">Genome sequencing of Nitrospira japonica strain NJ11</strain>
    </source>
</reference>
<evidence type="ECO:0000313" key="2">
    <source>
        <dbReference type="Proteomes" id="UP000192042"/>
    </source>
</evidence>
<dbReference type="PANTHER" id="PTHR12697:SF38">
    <property type="entry name" value="PBS LYASE HEAT DOMAIN PROTEIN REPEAT-CONTAINING PROTEIN"/>
    <property type="match status" value="1"/>
</dbReference>
<dbReference type="SMART" id="SM00567">
    <property type="entry name" value="EZ_HEAT"/>
    <property type="match status" value="8"/>
</dbReference>
<name>A0A1W1I024_9BACT</name>
<dbReference type="AlphaFoldDB" id="A0A1W1I024"/>
<dbReference type="KEGG" id="nja:NSJP_0145"/>
<protein>
    <recommendedName>
        <fullName evidence="3">HEAT repeat domain-containing protein</fullName>
    </recommendedName>
</protein>
<dbReference type="OrthoDB" id="9780442at2"/>
<keyword evidence="2" id="KW-1185">Reference proteome</keyword>
<dbReference type="Gene3D" id="1.25.10.10">
    <property type="entry name" value="Leucine-rich Repeat Variant"/>
    <property type="match status" value="4"/>
</dbReference>
<dbReference type="EMBL" id="LT828648">
    <property type="protein sequence ID" value="SLM46317.1"/>
    <property type="molecule type" value="Genomic_DNA"/>
</dbReference>
<dbReference type="Proteomes" id="UP000192042">
    <property type="component" value="Chromosome I"/>
</dbReference>
<gene>
    <name evidence="1" type="ORF">NSJP_0145</name>
</gene>
<sequence>MTDVVNRIWLAVALTIAVGIGPDRAVALAAVPGEIQRLYDKQQYQTVLDEIAKLDGAASSASDVRRLKVRSLLKLGNPKEALEEYDRLERVANQDETPLLRDVALGFITVMLKDMREQMRGAAFTALKEADSEELIPYFEDGLSDGSGPVRMLAVEGLSRTEAGRKSPKLRAALDDQAGLVKARVVKALGRSSDPSVVPLLEKASKDELPTVRIAAFGALLRHGRAEAWDALRRAADAVNPEDRAEAIRVMADVKDRRAVPIMLESLSYKQPSVRGAAARGLGHLGRREAREDIQRLLRDPVPAVREAAASALADLGDDASVPALDQALQDGVFSVRAASAAALLQLGQPFETVAPTIRGLTQQSDPGARTSAAHALGKASKGNVPGALSFLGNLSTDPLPGPKIVAVRSLGRIGDPSVLLLVKEALHDQNEAVRTTAGGAILRLLQGKRSSKSGFHPVVGN</sequence>
<accession>A0A1W1I024</accession>
<organism evidence="1 2">
    <name type="scientific">Nitrospira japonica</name>
    <dbReference type="NCBI Taxonomy" id="1325564"/>
    <lineage>
        <taxon>Bacteria</taxon>
        <taxon>Pseudomonadati</taxon>
        <taxon>Nitrospirota</taxon>
        <taxon>Nitrospiria</taxon>
        <taxon>Nitrospirales</taxon>
        <taxon>Nitrospiraceae</taxon>
        <taxon>Nitrospira</taxon>
    </lineage>
</organism>
<dbReference type="Pfam" id="PF13646">
    <property type="entry name" value="HEAT_2"/>
    <property type="match status" value="2"/>
</dbReference>
<dbReference type="InterPro" id="IPR016024">
    <property type="entry name" value="ARM-type_fold"/>
</dbReference>
<dbReference type="InterPro" id="IPR004155">
    <property type="entry name" value="PBS_lyase_HEAT"/>
</dbReference>
<dbReference type="SUPFAM" id="SSF48371">
    <property type="entry name" value="ARM repeat"/>
    <property type="match status" value="1"/>
</dbReference>
<dbReference type="PANTHER" id="PTHR12697">
    <property type="entry name" value="PBS LYASE HEAT-LIKE PROTEIN"/>
    <property type="match status" value="1"/>
</dbReference>
<proteinExistence type="predicted"/>
<dbReference type="GO" id="GO:0016491">
    <property type="term" value="F:oxidoreductase activity"/>
    <property type="evidence" value="ECO:0007669"/>
    <property type="project" value="TreeGrafter"/>
</dbReference>
<dbReference type="STRING" id="1325564.NSJP_0145"/>